<dbReference type="EMBL" id="CP007553">
    <property type="protein sequence ID" value="AHZ24066.1"/>
    <property type="molecule type" value="Genomic_DNA"/>
</dbReference>
<name>I3RA18_HALMT</name>
<evidence type="ECO:0000259" key="3">
    <source>
        <dbReference type="Pfam" id="PF04967"/>
    </source>
</evidence>
<dbReference type="Pfam" id="PF04967">
    <property type="entry name" value="HTH_10"/>
    <property type="match status" value="1"/>
</dbReference>
<dbReference type="SUPFAM" id="SSF88659">
    <property type="entry name" value="Sigma3 and sigma4 domains of RNA polymerase sigma factors"/>
    <property type="match status" value="1"/>
</dbReference>
<geneLocation type="plasmid" evidence="8 12">
    <name>pHME322</name>
</geneLocation>
<dbReference type="Proteomes" id="UP000011603">
    <property type="component" value="Unassembled WGS sequence"/>
</dbReference>
<dbReference type="InterPro" id="IPR007050">
    <property type="entry name" value="HTH_bacterioopsin"/>
</dbReference>
<evidence type="ECO:0000313" key="6">
    <source>
        <dbReference type="EMBL" id="AHZ24066.1"/>
    </source>
</evidence>
<keyword evidence="1" id="KW-0805">Transcription regulation</keyword>
<dbReference type="Pfam" id="PF24278">
    <property type="entry name" value="HVO_0513_N"/>
    <property type="match status" value="1"/>
</dbReference>
<reference evidence="5" key="1">
    <citation type="journal article" date="2012" name="Appl. Environ. Microbiol.">
        <title>Identification of the haloarchaeal phasin (PhaP) that functions in polyhydroxyalkanoate accumulation and granule formation in Haloferax mediterranei.</title>
        <authorList>
            <person name="Cai S."/>
            <person name="Cai L."/>
            <person name="Liu H."/>
            <person name="Liu X."/>
            <person name="Han J."/>
            <person name="Zhou J."/>
            <person name="Xiang H."/>
        </authorList>
    </citation>
    <scope>NUCLEOTIDE SEQUENCE</scope>
    <source>
        <strain evidence="5">CGMCC 1.2087</strain>
    </source>
</reference>
<organism evidence="5 9">
    <name type="scientific">Haloferax mediterranei (strain ATCC 33500 / DSM 1411 / JCM 8866 / NBRC 14739 / NCIMB 2177 / R-4)</name>
    <name type="common">Halobacterium mediterranei</name>
    <dbReference type="NCBI Taxonomy" id="523841"/>
    <lineage>
        <taxon>Archaea</taxon>
        <taxon>Methanobacteriati</taxon>
        <taxon>Methanobacteriota</taxon>
        <taxon>Stenosarchaea group</taxon>
        <taxon>Halobacteria</taxon>
        <taxon>Halobacteriales</taxon>
        <taxon>Haloferacaceae</taxon>
        <taxon>Haloferax</taxon>
    </lineage>
</organism>
<dbReference type="PANTHER" id="PTHR34236:SF1">
    <property type="entry name" value="DIMETHYL SULFOXIDE REDUCTASE TRANSCRIPTIONAL ACTIVATOR"/>
    <property type="match status" value="1"/>
</dbReference>
<geneLocation type="plasmid" evidence="5 9">
    <name>pHM300</name>
</geneLocation>
<sequence>MHSITLRVSVEDDFHPANRLLAEDPSISRERIRSVTTLDDGSIVLLYHLRGDLTRVRKHLTNHRGVIESDVPDGTNGLVYIHGRPTVPIRELFDLARTHEVIFEPPFTHIGDALELRMVGEERTLSQVAAAIPSEIDLTLVRKGPYRPETRTLGSKLTSRQREVLAVAVERGYYESPRETTHEEIAAHLGVTTATVSEHLRKIERRVLSALVNEAPTV</sequence>
<protein>
    <submittedName>
        <fullName evidence="6 8">Transcriptional regulator</fullName>
    </submittedName>
    <submittedName>
        <fullName evidence="5">HTH DNA binding domain-containing protein</fullName>
    </submittedName>
</protein>
<evidence type="ECO:0000256" key="1">
    <source>
        <dbReference type="ARBA" id="ARBA00023015"/>
    </source>
</evidence>
<dbReference type="PATRIC" id="fig|523841.21.peg.6"/>
<dbReference type="HOGENOM" id="CLU_092678_0_0_2"/>
<dbReference type="InterPro" id="IPR056493">
    <property type="entry name" value="HVO_0513_N"/>
</dbReference>
<evidence type="ECO:0000313" key="8">
    <source>
        <dbReference type="EMBL" id="QCQ77228.1"/>
    </source>
</evidence>
<reference evidence="6 11" key="4">
    <citation type="submission" date="2014-04" db="EMBL/GenBank/DDBJ databases">
        <title>Transcriptional profiles of Haloferax mediterranei on the basis of nitrogen availability.</title>
        <authorList>
            <person name="Bautista V."/>
        </authorList>
    </citation>
    <scope>NUCLEOTIDE SEQUENCE [LARGE SCALE GENOMIC DNA]</scope>
    <source>
        <strain evidence="6">ATCC 33500</strain>
        <strain evidence="11">ATCC 33500 / DSM 1411 / JCM 8866 / NBRC 14739 / NCIMB 2177 / R-4</strain>
        <plasmid evidence="6">HMPLAS2</plasmid>
        <plasmid evidence="11">Plasmid HMPLAS2</plasmid>
    </source>
</reference>
<dbReference type="PANTHER" id="PTHR34236">
    <property type="entry name" value="DIMETHYL SULFOXIDE REDUCTASE TRANSCRIPTIONAL ACTIVATOR"/>
    <property type="match status" value="1"/>
</dbReference>
<accession>I3RA18</accession>
<reference evidence="8 12" key="6">
    <citation type="submission" date="2019-04" db="EMBL/GenBank/DDBJ databases">
        <title>Methylomes of two halophilic Archaea, Haloarcula marismortui and Haloferax mediterranei.</title>
        <authorList>
            <person name="DasSarma S."/>
            <person name="DasSarma P."/>
            <person name="DasSarma S."/>
            <person name="Fomenkov A."/>
            <person name="Vincze T."/>
            <person name="Anton B.P."/>
            <person name="Roberts R.J."/>
        </authorList>
    </citation>
    <scope>NUCLEOTIDE SEQUENCE [LARGE SCALE GENOMIC DNA]</scope>
    <source>
        <strain evidence="8">ATCC 33500</strain>
        <strain evidence="12">ATCC 33500 / DSM 1411 / JCM 8866 / NBRC 14739 / NCIMB 2177 / R-4</strain>
        <plasmid evidence="8 12">pHME322</plasmid>
    </source>
</reference>
<gene>
    <name evidence="5" type="ordered locus">HFX_5246</name>
    <name evidence="6" type="ORF">BM92_17820</name>
    <name evidence="7" type="ORF">C439_00030</name>
    <name evidence="8" type="ORF">E6P09_18095</name>
</gene>
<keyword evidence="5" id="KW-0614">Plasmid</keyword>
<dbReference type="EMBL" id="AOLO01000001">
    <property type="protein sequence ID" value="EMA05139.1"/>
    <property type="molecule type" value="Genomic_DNA"/>
</dbReference>
<proteinExistence type="predicted"/>
<evidence type="ECO:0000313" key="12">
    <source>
        <dbReference type="Proteomes" id="UP000299011"/>
    </source>
</evidence>
<evidence type="ECO:0000313" key="5">
    <source>
        <dbReference type="EMBL" id="AFK21078.1"/>
    </source>
</evidence>
<dbReference type="EMBL" id="CP039141">
    <property type="protein sequence ID" value="QCQ77228.1"/>
    <property type="molecule type" value="Genomic_DNA"/>
</dbReference>
<dbReference type="OrthoDB" id="27447at2157"/>
<dbReference type="Gene3D" id="1.10.10.10">
    <property type="entry name" value="Winged helix-like DNA-binding domain superfamily/Winged helix DNA-binding domain"/>
    <property type="match status" value="1"/>
</dbReference>
<dbReference type="AlphaFoldDB" id="I3RA18"/>
<feature type="domain" description="HTH bat-type" evidence="3">
    <location>
        <begin position="157"/>
        <end position="208"/>
    </location>
</feature>
<evidence type="ECO:0000313" key="7">
    <source>
        <dbReference type="EMBL" id="EMA05139.1"/>
    </source>
</evidence>
<reference evidence="5" key="5">
    <citation type="submission" date="2014-05" db="EMBL/GenBank/DDBJ databases">
        <authorList>
            <person name="Wang L."/>
            <person name="Yang H."/>
            <person name="Xiang H."/>
        </authorList>
    </citation>
    <scope>NUCLEOTIDE SEQUENCE</scope>
    <source>
        <strain evidence="5">CGMCC 1.2087</strain>
        <plasmid evidence="5">pHM300</plasmid>
    </source>
</reference>
<geneLocation type="plasmid" evidence="6 11">
    <name>HMPLAS2</name>
</geneLocation>
<reference evidence="5 9" key="2">
    <citation type="journal article" date="2012" name="J. Bacteriol.">
        <title>Complete genome sequence of the metabolically versatile halophilic archaeon Haloferax mediterranei, a poly(3-hydroxybutyrate-co-3-hydroxyvalerate) producer.</title>
        <authorList>
            <person name="Han J."/>
            <person name="Zhang F."/>
            <person name="Hou J."/>
            <person name="Liu X."/>
            <person name="Li M."/>
            <person name="Liu H."/>
            <person name="Cai L."/>
            <person name="Zhang B."/>
            <person name="Chen Y."/>
            <person name="Zhou J."/>
            <person name="Hu S."/>
            <person name="Xiang H."/>
        </authorList>
    </citation>
    <scope>NUCLEOTIDE SEQUENCE [LARGE SCALE GENOMIC DNA]</scope>
    <source>
        <strain evidence="9">ATCC 33500 / DSM 1411 / JCM 8866 / NBRC 14739 / NCIMB 2177 / R-4</strain>
        <strain evidence="5">CGMCC 1.2087</strain>
        <plasmid evidence="9">pHM300</plasmid>
    </source>
</reference>
<dbReference type="GeneID" id="40158370"/>
<evidence type="ECO:0000259" key="4">
    <source>
        <dbReference type="Pfam" id="PF24278"/>
    </source>
</evidence>
<keyword evidence="10" id="KW-1185">Reference proteome</keyword>
<dbReference type="RefSeq" id="WP_004056116.1">
    <property type="nucleotide sequence ID" value="NC_017943.1"/>
</dbReference>
<dbReference type="Proteomes" id="UP000006469">
    <property type="component" value="Plasmid pHM300"/>
</dbReference>
<dbReference type="InterPro" id="IPR036388">
    <property type="entry name" value="WH-like_DNA-bd_sf"/>
</dbReference>
<dbReference type="InterPro" id="IPR013324">
    <property type="entry name" value="RNA_pol_sigma_r3/r4-like"/>
</dbReference>
<evidence type="ECO:0000313" key="9">
    <source>
        <dbReference type="Proteomes" id="UP000006469"/>
    </source>
</evidence>
<evidence type="ECO:0000313" key="11">
    <source>
        <dbReference type="Proteomes" id="UP000027075"/>
    </source>
</evidence>
<evidence type="ECO:0000256" key="2">
    <source>
        <dbReference type="ARBA" id="ARBA00023163"/>
    </source>
</evidence>
<dbReference type="EMBL" id="CP001870">
    <property type="protein sequence ID" value="AFK21078.1"/>
    <property type="molecule type" value="Genomic_DNA"/>
</dbReference>
<dbReference type="Proteomes" id="UP000299011">
    <property type="component" value="Plasmid pHME322"/>
</dbReference>
<evidence type="ECO:0000313" key="10">
    <source>
        <dbReference type="Proteomes" id="UP000011603"/>
    </source>
</evidence>
<dbReference type="KEGG" id="hme:HFX_5246"/>
<reference evidence="7 10" key="3">
    <citation type="journal article" date="2014" name="PLoS Genet.">
        <title>Phylogenetically driven sequencing of extremely halophilic archaea reveals strategies for static and dynamic osmo-response.</title>
        <authorList>
            <person name="Becker E.A."/>
            <person name="Seitzer P.M."/>
            <person name="Tritt A."/>
            <person name="Larsen D."/>
            <person name="Krusor M."/>
            <person name="Yao A.I."/>
            <person name="Wu D."/>
            <person name="Madern D."/>
            <person name="Eisen J.A."/>
            <person name="Darling A.E."/>
            <person name="Facciotti M.T."/>
        </authorList>
    </citation>
    <scope>NUCLEOTIDE SEQUENCE [LARGE SCALE GENOMIC DNA]</scope>
    <source>
        <strain evidence="7">ATCC 33500</strain>
        <strain evidence="10">ATCC 33500 / DSM 1411 / JCM 8866 / NBRC 14739 / NCIMB 2177 / R-4</strain>
    </source>
</reference>
<dbReference type="Proteomes" id="UP000027075">
    <property type="component" value="Plasmid HMPLAS2"/>
</dbReference>
<feature type="domain" description="HVO-0513-like N-terminal" evidence="4">
    <location>
        <begin position="15"/>
        <end position="146"/>
    </location>
</feature>
<keyword evidence="2" id="KW-0804">Transcription</keyword>